<protein>
    <submittedName>
        <fullName evidence="1 2">Uncharacterized protein</fullName>
    </submittedName>
</protein>
<accession>A0A0R0IN50</accession>
<organism evidence="1">
    <name type="scientific">Glycine max</name>
    <name type="common">Soybean</name>
    <name type="synonym">Glycine hispida</name>
    <dbReference type="NCBI Taxonomy" id="3847"/>
    <lineage>
        <taxon>Eukaryota</taxon>
        <taxon>Viridiplantae</taxon>
        <taxon>Streptophyta</taxon>
        <taxon>Embryophyta</taxon>
        <taxon>Tracheophyta</taxon>
        <taxon>Spermatophyta</taxon>
        <taxon>Magnoliopsida</taxon>
        <taxon>eudicotyledons</taxon>
        <taxon>Gunneridae</taxon>
        <taxon>Pentapetalae</taxon>
        <taxon>rosids</taxon>
        <taxon>fabids</taxon>
        <taxon>Fabales</taxon>
        <taxon>Fabaceae</taxon>
        <taxon>Papilionoideae</taxon>
        <taxon>50 kb inversion clade</taxon>
        <taxon>NPAAA clade</taxon>
        <taxon>indigoferoid/millettioid clade</taxon>
        <taxon>Phaseoleae</taxon>
        <taxon>Glycine</taxon>
        <taxon>Glycine subgen. Soja</taxon>
    </lineage>
</organism>
<dbReference type="EnsemblPlants" id="KRH43713">
    <property type="protein sequence ID" value="KRH43713"/>
    <property type="gene ID" value="GLYMA_08G166400"/>
</dbReference>
<proteinExistence type="predicted"/>
<gene>
    <name evidence="1" type="ORF">GLYMA_08G166400</name>
</gene>
<dbReference type="Gramene" id="KRH43713">
    <property type="protein sequence ID" value="KRH43713"/>
    <property type="gene ID" value="GLYMA_08G166400"/>
</dbReference>
<evidence type="ECO:0000313" key="1">
    <source>
        <dbReference type="EMBL" id="KRH43713.1"/>
    </source>
</evidence>
<reference evidence="1" key="3">
    <citation type="submission" date="2018-07" db="EMBL/GenBank/DDBJ databases">
        <title>WGS assembly of Glycine max.</title>
        <authorList>
            <person name="Schmutz J."/>
            <person name="Cannon S."/>
            <person name="Schlueter J."/>
            <person name="Ma J."/>
            <person name="Mitros T."/>
            <person name="Nelson W."/>
            <person name="Hyten D."/>
            <person name="Song Q."/>
            <person name="Thelen J."/>
            <person name="Cheng J."/>
            <person name="Xu D."/>
            <person name="Hellsten U."/>
            <person name="May G."/>
            <person name="Yu Y."/>
            <person name="Sakurai T."/>
            <person name="Umezawa T."/>
            <person name="Bhattacharyya M."/>
            <person name="Sandhu D."/>
            <person name="Valliyodan B."/>
            <person name="Lindquist E."/>
            <person name="Peto M."/>
            <person name="Grant D."/>
            <person name="Shu S."/>
            <person name="Goodstein D."/>
            <person name="Barry K."/>
            <person name="Futrell-Griggs M."/>
            <person name="Abernathy B."/>
            <person name="Du J."/>
            <person name="Tian Z."/>
            <person name="Zhu L."/>
            <person name="Gill N."/>
            <person name="Joshi T."/>
            <person name="Libault M."/>
            <person name="Sethuraman A."/>
            <person name="Zhang X."/>
            <person name="Shinozaki K."/>
            <person name="Nguyen H."/>
            <person name="Wing R."/>
            <person name="Cregan P."/>
            <person name="Specht J."/>
            <person name="Grimwood J."/>
            <person name="Rokhsar D."/>
            <person name="Stacey G."/>
            <person name="Shoemaker R."/>
            <person name="Jackson S."/>
        </authorList>
    </citation>
    <scope>NUCLEOTIDE SEQUENCE</scope>
    <source>
        <tissue evidence="1">Callus</tissue>
    </source>
</reference>
<name>A0A0R0IN50_SOYBN</name>
<dbReference type="Proteomes" id="UP000008827">
    <property type="component" value="Chromosome 8"/>
</dbReference>
<evidence type="ECO:0000313" key="3">
    <source>
        <dbReference type="Proteomes" id="UP000008827"/>
    </source>
</evidence>
<evidence type="ECO:0000313" key="2">
    <source>
        <dbReference type="EnsemblPlants" id="KRH43713"/>
    </source>
</evidence>
<reference evidence="2" key="2">
    <citation type="submission" date="2018-02" db="UniProtKB">
        <authorList>
            <consortium name="EnsemblPlants"/>
        </authorList>
    </citation>
    <scope>IDENTIFICATION</scope>
    <source>
        <strain evidence="2">Williams 82</strain>
    </source>
</reference>
<sequence>MTFFTTAPHGTSSGEVIPQHFKCKRKRDLRCPSSLHLSCSPITPMVQQGNTPTLNRNAVMEV</sequence>
<dbReference type="AlphaFoldDB" id="A0A0R0IN50"/>
<dbReference type="EMBL" id="CM000841">
    <property type="protein sequence ID" value="KRH43713.1"/>
    <property type="molecule type" value="Genomic_DNA"/>
</dbReference>
<keyword evidence="3" id="KW-1185">Reference proteome</keyword>
<dbReference type="InParanoid" id="A0A0R0IN50"/>
<reference evidence="1 2" key="1">
    <citation type="journal article" date="2010" name="Nature">
        <title>Genome sequence of the palaeopolyploid soybean.</title>
        <authorList>
            <person name="Schmutz J."/>
            <person name="Cannon S.B."/>
            <person name="Schlueter J."/>
            <person name="Ma J."/>
            <person name="Mitros T."/>
            <person name="Nelson W."/>
            <person name="Hyten D.L."/>
            <person name="Song Q."/>
            <person name="Thelen J.J."/>
            <person name="Cheng J."/>
            <person name="Xu D."/>
            <person name="Hellsten U."/>
            <person name="May G.D."/>
            <person name="Yu Y."/>
            <person name="Sakurai T."/>
            <person name="Umezawa T."/>
            <person name="Bhattacharyya M.K."/>
            <person name="Sandhu D."/>
            <person name="Valliyodan B."/>
            <person name="Lindquist E."/>
            <person name="Peto M."/>
            <person name="Grant D."/>
            <person name="Shu S."/>
            <person name="Goodstein D."/>
            <person name="Barry K."/>
            <person name="Futrell-Griggs M."/>
            <person name="Abernathy B."/>
            <person name="Du J."/>
            <person name="Tian Z."/>
            <person name="Zhu L."/>
            <person name="Gill N."/>
            <person name="Joshi T."/>
            <person name="Libault M."/>
            <person name="Sethuraman A."/>
            <person name="Zhang X.-C."/>
            <person name="Shinozaki K."/>
            <person name="Nguyen H.T."/>
            <person name="Wing R.A."/>
            <person name="Cregan P."/>
            <person name="Specht J."/>
            <person name="Grimwood J."/>
            <person name="Rokhsar D."/>
            <person name="Stacey G."/>
            <person name="Shoemaker R.C."/>
            <person name="Jackson S.A."/>
        </authorList>
    </citation>
    <scope>NUCLEOTIDE SEQUENCE [LARGE SCALE GENOMIC DNA]</scope>
    <source>
        <strain evidence="2">cv. Williams 82</strain>
        <tissue evidence="1">Callus</tissue>
    </source>
</reference>